<protein>
    <submittedName>
        <fullName evidence="1">Uncharacterized protein</fullName>
    </submittedName>
</protein>
<evidence type="ECO:0000313" key="2">
    <source>
        <dbReference type="Proteomes" id="UP000808388"/>
    </source>
</evidence>
<evidence type="ECO:0000313" key="1">
    <source>
        <dbReference type="EMBL" id="MBI3627470.1"/>
    </source>
</evidence>
<proteinExistence type="predicted"/>
<comment type="caution">
    <text evidence="1">The sequence shown here is derived from an EMBL/GenBank/DDBJ whole genome shotgun (WGS) entry which is preliminary data.</text>
</comment>
<organism evidence="1 2">
    <name type="scientific">Candidatus Sungiibacteriota bacterium</name>
    <dbReference type="NCBI Taxonomy" id="2750080"/>
    <lineage>
        <taxon>Bacteria</taxon>
        <taxon>Candidatus Sungiibacteriota</taxon>
    </lineage>
</organism>
<reference evidence="1" key="1">
    <citation type="submission" date="2020-07" db="EMBL/GenBank/DDBJ databases">
        <title>Huge and variable diversity of episymbiotic CPR bacteria and DPANN archaea in groundwater ecosystems.</title>
        <authorList>
            <person name="He C.Y."/>
            <person name="Keren R."/>
            <person name="Whittaker M."/>
            <person name="Farag I.F."/>
            <person name="Doudna J."/>
            <person name="Cate J.H.D."/>
            <person name="Banfield J.F."/>
        </authorList>
    </citation>
    <scope>NUCLEOTIDE SEQUENCE</scope>
    <source>
        <strain evidence="1">NC_groundwater_972_Pr1_S-0.2um_49_27</strain>
    </source>
</reference>
<name>A0A9D6LTN8_9BACT</name>
<dbReference type="EMBL" id="JACQCQ010000008">
    <property type="protein sequence ID" value="MBI3627470.1"/>
    <property type="molecule type" value="Genomic_DNA"/>
</dbReference>
<accession>A0A9D6LTN8</accession>
<gene>
    <name evidence="1" type="ORF">HY220_01840</name>
</gene>
<dbReference type="AlphaFoldDB" id="A0A9D6LTN8"/>
<dbReference type="Proteomes" id="UP000808388">
    <property type="component" value="Unassembled WGS sequence"/>
</dbReference>
<sequence length="91" mass="11343">MRFLRIVASIERRRRARREFLETLKVACLQEKQATESWQKNLYSLDRREAAIASRRSLRELVSRYRRTYPDEIRAYLRRYEVRGFHRLLRR</sequence>